<name>A0A161HQG4_9MICO</name>
<dbReference type="RefSeq" id="WP_068202732.1">
    <property type="nucleotide sequence ID" value="NZ_CP014209.1"/>
</dbReference>
<protein>
    <recommendedName>
        <fullName evidence="3">HK97 gp10 family phage protein</fullName>
    </recommendedName>
</protein>
<dbReference type="KEGG" id="ido:I598_1884"/>
<reference evidence="1 2" key="1">
    <citation type="submission" date="2016-01" db="EMBL/GenBank/DDBJ databases">
        <title>Complete genome sequence of a soil Actinobacterium, Isoptericola dokdonensis DS-3.</title>
        <authorList>
            <person name="Kwon S.-K."/>
            <person name="Kim J.F."/>
        </authorList>
    </citation>
    <scope>NUCLEOTIDE SEQUENCE [LARGE SCALE GENOMIC DNA]</scope>
    <source>
        <strain evidence="1 2">DS-3</strain>
    </source>
</reference>
<dbReference type="EMBL" id="CP014209">
    <property type="protein sequence ID" value="ANC31432.1"/>
    <property type="molecule type" value="Genomic_DNA"/>
</dbReference>
<dbReference type="PATRIC" id="fig|1300344.3.peg.1893"/>
<organism evidence="1 2">
    <name type="scientific">Isoptericola dokdonensis DS-3</name>
    <dbReference type="NCBI Taxonomy" id="1300344"/>
    <lineage>
        <taxon>Bacteria</taxon>
        <taxon>Bacillati</taxon>
        <taxon>Actinomycetota</taxon>
        <taxon>Actinomycetes</taxon>
        <taxon>Micrococcales</taxon>
        <taxon>Promicromonosporaceae</taxon>
        <taxon>Isoptericola</taxon>
    </lineage>
</organism>
<sequence length="103" mass="11075">MARKPQISRETIQQAALTDAVKAALAAKARRVLPRAQRLALSAGADELAGALHVDTGVRPGSKAGGFRRPFARIEAEVTDEMKEADADARLTRRQILRRSASA</sequence>
<evidence type="ECO:0008006" key="3">
    <source>
        <dbReference type="Google" id="ProtNLM"/>
    </source>
</evidence>
<proteinExistence type="predicted"/>
<evidence type="ECO:0000313" key="1">
    <source>
        <dbReference type="EMBL" id="ANC31432.1"/>
    </source>
</evidence>
<dbReference type="AlphaFoldDB" id="A0A161HQG4"/>
<dbReference type="OrthoDB" id="3237830at2"/>
<dbReference type="STRING" id="1300344.I598_1884"/>
<evidence type="ECO:0000313" key="2">
    <source>
        <dbReference type="Proteomes" id="UP000076794"/>
    </source>
</evidence>
<accession>A0A161HQG4</accession>
<gene>
    <name evidence="1" type="ORF">I598_1884</name>
</gene>
<dbReference type="Proteomes" id="UP000076794">
    <property type="component" value="Chromosome"/>
</dbReference>
<keyword evidence="2" id="KW-1185">Reference proteome</keyword>